<comment type="caution">
    <text evidence="2">The sequence shown here is derived from an EMBL/GenBank/DDBJ whole genome shotgun (WGS) entry which is preliminary data.</text>
</comment>
<feature type="compositionally biased region" description="Basic and acidic residues" evidence="1">
    <location>
        <begin position="42"/>
        <end position="67"/>
    </location>
</feature>
<name>A0A4Z0F8M7_9GAMM</name>
<feature type="compositionally biased region" description="Basic and acidic residues" evidence="1">
    <location>
        <begin position="21"/>
        <end position="35"/>
    </location>
</feature>
<dbReference type="Proteomes" id="UP000297890">
    <property type="component" value="Unassembled WGS sequence"/>
</dbReference>
<protein>
    <submittedName>
        <fullName evidence="2">DUF2058 domain-containing protein</fullName>
    </submittedName>
</protein>
<sequence>MTSMANLLQEQMLKAGLIKPDQLKKAAKEKRRDQRPNAAESAAEKAQREKVARDRARNLERKAAQERKAKAAEIRQLILAHKLDRSKADIPYQFLDGGKIRKLYLEQGQREQLMAGRLILVRMGERFEVVPPPIAEKIAQRDPARVVTLDTAPPESPPTADDPYADYPVPDDLMW</sequence>
<gene>
    <name evidence="2" type="ORF">E4680_09805</name>
</gene>
<feature type="region of interest" description="Disordered" evidence="1">
    <location>
        <begin position="141"/>
        <end position="175"/>
    </location>
</feature>
<evidence type="ECO:0000313" key="3">
    <source>
        <dbReference type="Proteomes" id="UP000297890"/>
    </source>
</evidence>
<feature type="compositionally biased region" description="Low complexity" evidence="1">
    <location>
        <begin position="158"/>
        <end position="175"/>
    </location>
</feature>
<dbReference type="AlphaFoldDB" id="A0A4Z0F8M7"/>
<evidence type="ECO:0000313" key="2">
    <source>
        <dbReference type="EMBL" id="TFZ82123.1"/>
    </source>
</evidence>
<accession>A0A4Z0F8M7</accession>
<keyword evidence="3" id="KW-1185">Reference proteome</keyword>
<feature type="region of interest" description="Disordered" evidence="1">
    <location>
        <begin position="19"/>
        <end position="67"/>
    </location>
</feature>
<organism evidence="2 3">
    <name type="scientific">Candidatus Macondimonas diazotrophica</name>
    <dbReference type="NCBI Taxonomy" id="2305248"/>
    <lineage>
        <taxon>Bacteria</taxon>
        <taxon>Pseudomonadati</taxon>
        <taxon>Pseudomonadota</taxon>
        <taxon>Gammaproteobacteria</taxon>
        <taxon>Chromatiales</taxon>
        <taxon>Ectothiorhodospiraceae</taxon>
        <taxon>Candidatus Macondimonas</taxon>
    </lineage>
</organism>
<dbReference type="Pfam" id="PF09831">
    <property type="entry name" value="DUF2058"/>
    <property type="match status" value="1"/>
</dbReference>
<dbReference type="EMBL" id="SRIO01000012">
    <property type="protein sequence ID" value="TFZ82123.1"/>
    <property type="molecule type" value="Genomic_DNA"/>
</dbReference>
<dbReference type="OrthoDB" id="5294470at2"/>
<dbReference type="InterPro" id="IPR018636">
    <property type="entry name" value="DUF2058"/>
</dbReference>
<reference evidence="2 3" key="1">
    <citation type="journal article" date="2019" name="ISME J.">
        <title>Candidatus Macondimonas diazotrophica, a novel gammaproteobacterial genus dominating crude-oil-contaminated coastal sediments.</title>
        <authorList>
            <person name="Karthikeyan S."/>
            <person name="Konstantinidis K."/>
        </authorList>
    </citation>
    <scope>NUCLEOTIDE SEQUENCE [LARGE SCALE GENOMIC DNA]</scope>
    <source>
        <strain evidence="2 3">KTK01</strain>
    </source>
</reference>
<evidence type="ECO:0000256" key="1">
    <source>
        <dbReference type="SAM" id="MobiDB-lite"/>
    </source>
</evidence>
<proteinExistence type="predicted"/>